<gene>
    <name evidence="1" type="ORF">J2I48_01435</name>
</gene>
<protein>
    <submittedName>
        <fullName evidence="1">Uncharacterized protein</fullName>
    </submittedName>
</protein>
<accession>A0A939JUC1</accession>
<dbReference type="RefSeq" id="WP_207333592.1">
    <property type="nucleotide sequence ID" value="NZ_JAFMYU010000001.1"/>
</dbReference>
<dbReference type="Proteomes" id="UP000664795">
    <property type="component" value="Unassembled WGS sequence"/>
</dbReference>
<name>A0A939JUC1_9BACT</name>
<organism evidence="1 2">
    <name type="scientific">Fibrella aquatilis</name>
    <dbReference type="NCBI Taxonomy" id="2817059"/>
    <lineage>
        <taxon>Bacteria</taxon>
        <taxon>Pseudomonadati</taxon>
        <taxon>Bacteroidota</taxon>
        <taxon>Cytophagia</taxon>
        <taxon>Cytophagales</taxon>
        <taxon>Spirosomataceae</taxon>
        <taxon>Fibrella</taxon>
    </lineage>
</organism>
<evidence type="ECO:0000313" key="2">
    <source>
        <dbReference type="Proteomes" id="UP000664795"/>
    </source>
</evidence>
<keyword evidence="2" id="KW-1185">Reference proteome</keyword>
<evidence type="ECO:0000313" key="1">
    <source>
        <dbReference type="EMBL" id="MBO0929632.1"/>
    </source>
</evidence>
<sequence length="85" mass="9521">MTSTAEQEFTVFYRAYAASLWGMILHADMAPKQSELILINTLTRAWQQRGQPPLPDQPMLSWLLGLAQEEGLPTAPLLPAVRRVS</sequence>
<dbReference type="EMBL" id="JAFMYU010000001">
    <property type="protein sequence ID" value="MBO0929632.1"/>
    <property type="molecule type" value="Genomic_DNA"/>
</dbReference>
<dbReference type="AlphaFoldDB" id="A0A939JUC1"/>
<reference evidence="1 2" key="1">
    <citation type="submission" date="2021-03" db="EMBL/GenBank/DDBJ databases">
        <title>Fibrella sp. HMF5036 genome sequencing and assembly.</title>
        <authorList>
            <person name="Kang H."/>
            <person name="Kim H."/>
            <person name="Bae S."/>
            <person name="Joh K."/>
        </authorList>
    </citation>
    <scope>NUCLEOTIDE SEQUENCE [LARGE SCALE GENOMIC DNA]</scope>
    <source>
        <strain evidence="1 2">HMF5036</strain>
    </source>
</reference>
<comment type="caution">
    <text evidence="1">The sequence shown here is derived from an EMBL/GenBank/DDBJ whole genome shotgun (WGS) entry which is preliminary data.</text>
</comment>
<proteinExistence type="predicted"/>